<accession>A0A9P6C1T4</accession>
<dbReference type="SUPFAM" id="SSF53335">
    <property type="entry name" value="S-adenosyl-L-methionine-dependent methyltransferases"/>
    <property type="match status" value="1"/>
</dbReference>
<protein>
    <submittedName>
        <fullName evidence="1">S-adenosyl-L-methionine-dependent methyltransferase</fullName>
    </submittedName>
</protein>
<organism evidence="1 2">
    <name type="scientific">Macrolepiota fuliginosa MF-IS2</name>
    <dbReference type="NCBI Taxonomy" id="1400762"/>
    <lineage>
        <taxon>Eukaryota</taxon>
        <taxon>Fungi</taxon>
        <taxon>Dikarya</taxon>
        <taxon>Basidiomycota</taxon>
        <taxon>Agaricomycotina</taxon>
        <taxon>Agaricomycetes</taxon>
        <taxon>Agaricomycetidae</taxon>
        <taxon>Agaricales</taxon>
        <taxon>Agaricineae</taxon>
        <taxon>Agaricaceae</taxon>
        <taxon>Macrolepiota</taxon>
    </lineage>
</organism>
<sequence length="247" mass="27630">RLDLQHSIWTLVNPGLYIPDIAGKVETTIKSSSEPRILDVGCGSGIWPIQMAQRFPQAKVVGLDLTPLDPSRGLPPNFSFELHDLTNDLPGRYRYEQFDIIHCRTVCPHVPDPQGLINSMAMCLKPGGLLFVGDWKTSSYDEDKQELKPFTYNPSMTVEQNLENETKGSWHSGWYQALGLALTGASYLPSPRMIENSTRLKGLIVKDLWLPIGWDGGVENGKELGELVMRDFEVCVDLFSKHISTSL</sequence>
<dbReference type="InterPro" id="IPR029063">
    <property type="entry name" value="SAM-dependent_MTases_sf"/>
</dbReference>
<dbReference type="Pfam" id="PF13489">
    <property type="entry name" value="Methyltransf_23"/>
    <property type="match status" value="1"/>
</dbReference>
<dbReference type="EMBL" id="MU151277">
    <property type="protein sequence ID" value="KAF9445854.1"/>
    <property type="molecule type" value="Genomic_DNA"/>
</dbReference>
<keyword evidence="2" id="KW-1185">Reference proteome</keyword>
<dbReference type="PANTHER" id="PTHR43591">
    <property type="entry name" value="METHYLTRANSFERASE"/>
    <property type="match status" value="1"/>
</dbReference>
<evidence type="ECO:0000313" key="2">
    <source>
        <dbReference type="Proteomes" id="UP000807342"/>
    </source>
</evidence>
<reference evidence="1" key="1">
    <citation type="submission" date="2020-11" db="EMBL/GenBank/DDBJ databases">
        <authorList>
            <consortium name="DOE Joint Genome Institute"/>
            <person name="Ahrendt S."/>
            <person name="Riley R."/>
            <person name="Andreopoulos W."/>
            <person name="Labutti K."/>
            <person name="Pangilinan J."/>
            <person name="Ruiz-Duenas F.J."/>
            <person name="Barrasa J.M."/>
            <person name="Sanchez-Garcia M."/>
            <person name="Camarero S."/>
            <person name="Miyauchi S."/>
            <person name="Serrano A."/>
            <person name="Linde D."/>
            <person name="Babiker R."/>
            <person name="Drula E."/>
            <person name="Ayuso-Fernandez I."/>
            <person name="Pacheco R."/>
            <person name="Padilla G."/>
            <person name="Ferreira P."/>
            <person name="Barriuso J."/>
            <person name="Kellner H."/>
            <person name="Castanera R."/>
            <person name="Alfaro M."/>
            <person name="Ramirez L."/>
            <person name="Pisabarro A.G."/>
            <person name="Kuo A."/>
            <person name="Tritt A."/>
            <person name="Lipzen A."/>
            <person name="He G."/>
            <person name="Yan M."/>
            <person name="Ng V."/>
            <person name="Cullen D."/>
            <person name="Martin F."/>
            <person name="Rosso M.-N."/>
            <person name="Henrissat B."/>
            <person name="Hibbett D."/>
            <person name="Martinez A.T."/>
            <person name="Grigoriev I.V."/>
        </authorList>
    </citation>
    <scope>NUCLEOTIDE SEQUENCE</scope>
    <source>
        <strain evidence="1">MF-IS2</strain>
    </source>
</reference>
<dbReference type="GO" id="GO:0008168">
    <property type="term" value="F:methyltransferase activity"/>
    <property type="evidence" value="ECO:0007669"/>
    <property type="project" value="UniProtKB-KW"/>
</dbReference>
<keyword evidence="1" id="KW-0489">Methyltransferase</keyword>
<comment type="caution">
    <text evidence="1">The sequence shown here is derived from an EMBL/GenBank/DDBJ whole genome shotgun (WGS) entry which is preliminary data.</text>
</comment>
<evidence type="ECO:0000313" key="1">
    <source>
        <dbReference type="EMBL" id="KAF9445854.1"/>
    </source>
</evidence>
<proteinExistence type="predicted"/>
<dbReference type="GO" id="GO:0032259">
    <property type="term" value="P:methylation"/>
    <property type="evidence" value="ECO:0007669"/>
    <property type="project" value="UniProtKB-KW"/>
</dbReference>
<keyword evidence="1" id="KW-0808">Transferase</keyword>
<name>A0A9P6C1T4_9AGAR</name>
<feature type="non-terminal residue" evidence="1">
    <location>
        <position position="1"/>
    </location>
</feature>
<dbReference type="Proteomes" id="UP000807342">
    <property type="component" value="Unassembled WGS sequence"/>
</dbReference>
<dbReference type="Gene3D" id="3.40.50.150">
    <property type="entry name" value="Vaccinia Virus protein VP39"/>
    <property type="match status" value="1"/>
</dbReference>
<dbReference type="CDD" id="cd02440">
    <property type="entry name" value="AdoMet_MTases"/>
    <property type="match status" value="1"/>
</dbReference>
<gene>
    <name evidence="1" type="ORF">P691DRAFT_830078</name>
</gene>
<dbReference type="OrthoDB" id="2013972at2759"/>
<dbReference type="AlphaFoldDB" id="A0A9P6C1T4"/>